<comment type="similarity">
    <text evidence="1">Belongs to the peptidase S33 family.</text>
</comment>
<dbReference type="AlphaFoldDB" id="A0A5C2S948"/>
<dbReference type="InterPro" id="IPR013595">
    <property type="entry name" value="Pept_S33_TAP-like_C"/>
</dbReference>
<keyword evidence="2 6" id="KW-0378">Hydrolase</keyword>
<reference evidence="6" key="1">
    <citation type="journal article" date="2018" name="Genome Biol. Evol.">
        <title>Genomics and development of Lentinus tigrinus, a white-rot wood-decaying mushroom with dimorphic fruiting bodies.</title>
        <authorList>
            <person name="Wu B."/>
            <person name="Xu Z."/>
            <person name="Knudson A."/>
            <person name="Carlson A."/>
            <person name="Chen N."/>
            <person name="Kovaka S."/>
            <person name="LaButti K."/>
            <person name="Lipzen A."/>
            <person name="Pennachio C."/>
            <person name="Riley R."/>
            <person name="Schakwitz W."/>
            <person name="Umezawa K."/>
            <person name="Ohm R.A."/>
            <person name="Grigoriev I.V."/>
            <person name="Nagy L.G."/>
            <person name="Gibbons J."/>
            <person name="Hibbett D."/>
        </authorList>
    </citation>
    <scope>NUCLEOTIDE SEQUENCE [LARGE SCALE GENOMIC DNA]</scope>
    <source>
        <strain evidence="6">ALCF2SS1-6</strain>
    </source>
</reference>
<dbReference type="InterPro" id="IPR051601">
    <property type="entry name" value="Serine_prot/Carboxylest_S33"/>
</dbReference>
<gene>
    <name evidence="6" type="ORF">L227DRAFT_575751</name>
</gene>
<accession>A0A5C2S948</accession>
<keyword evidence="3" id="KW-0732">Signal</keyword>
<dbReference type="Proteomes" id="UP000313359">
    <property type="component" value="Unassembled WGS sequence"/>
</dbReference>
<organism evidence="6 7">
    <name type="scientific">Lentinus tigrinus ALCF2SS1-6</name>
    <dbReference type="NCBI Taxonomy" id="1328759"/>
    <lineage>
        <taxon>Eukaryota</taxon>
        <taxon>Fungi</taxon>
        <taxon>Dikarya</taxon>
        <taxon>Basidiomycota</taxon>
        <taxon>Agaricomycotina</taxon>
        <taxon>Agaricomycetes</taxon>
        <taxon>Polyporales</taxon>
        <taxon>Polyporaceae</taxon>
        <taxon>Lentinus</taxon>
    </lineage>
</organism>
<evidence type="ECO:0000259" key="4">
    <source>
        <dbReference type="Pfam" id="PF00561"/>
    </source>
</evidence>
<evidence type="ECO:0000256" key="3">
    <source>
        <dbReference type="SAM" id="SignalP"/>
    </source>
</evidence>
<evidence type="ECO:0000256" key="2">
    <source>
        <dbReference type="ARBA" id="ARBA00022801"/>
    </source>
</evidence>
<sequence length="554" mass="59960">MRRVRAGGLLSIFLLYPGMGMGKLTERVVTQVNWAPCDPNFVFANAPVDCAFFQIPLDYQDVSAGIGRLSLIKVNATGQRKGTLFVNPGGPGESGVSYLAFSAPDILNTTGGNYDIVSWDPRGVGIDTVPNEILCLNRSDYTAFFNGTIEQTGIQWGGNFTDPMDIAALDAQAPVMEEKYKQLGQKCMDAASGTTLKYIGTAANARDMAALADALDGLGSPVNYWGISYGTLLGAWFVNMFPDRVGHVILDGVVNILDTAQKQSFLSWGDKIHDADKVFQGFTTACALAGPSVCNVTSEGWSGTDVMHLFDSMIDAAHAAEVKNGWVPVPSNSLRSALFTVMYEPVLWQSYAGEFARLFKTVQTEWAPPTNTSIQSRSKSRRQSVPQDGVSFAEAAIYCADGIDSDGTTMSGLFDYIVNVTRTVSPLIGATWPIDAFYCSFWPARAVERYTGPFNKTLGNKVLVIGNTADPITPFRQAKQLADLMGSSATLIRQNGFGHASLAQRSSCVTNVIQAYLNNDTLPEDDCTMCEVDDDDELFTGVTTREVIAQLDFS</sequence>
<dbReference type="InterPro" id="IPR000073">
    <property type="entry name" value="AB_hydrolase_1"/>
</dbReference>
<dbReference type="GO" id="GO:0016787">
    <property type="term" value="F:hydrolase activity"/>
    <property type="evidence" value="ECO:0007669"/>
    <property type="project" value="UniProtKB-KW"/>
</dbReference>
<feature type="domain" description="AB hydrolase-1" evidence="4">
    <location>
        <begin position="83"/>
        <end position="284"/>
    </location>
</feature>
<feature type="chain" id="PRO_5023145861" evidence="3">
    <location>
        <begin position="23"/>
        <end position="554"/>
    </location>
</feature>
<evidence type="ECO:0000313" key="6">
    <source>
        <dbReference type="EMBL" id="RPD59757.1"/>
    </source>
</evidence>
<name>A0A5C2S948_9APHY</name>
<dbReference type="OrthoDB" id="425534at2759"/>
<evidence type="ECO:0000256" key="1">
    <source>
        <dbReference type="ARBA" id="ARBA00010088"/>
    </source>
</evidence>
<dbReference type="SUPFAM" id="SSF53474">
    <property type="entry name" value="alpha/beta-Hydrolases"/>
    <property type="match status" value="1"/>
</dbReference>
<evidence type="ECO:0000259" key="5">
    <source>
        <dbReference type="Pfam" id="PF08386"/>
    </source>
</evidence>
<dbReference type="Gene3D" id="3.40.50.1820">
    <property type="entry name" value="alpha/beta hydrolase"/>
    <property type="match status" value="1"/>
</dbReference>
<dbReference type="InterPro" id="IPR029058">
    <property type="entry name" value="AB_hydrolase_fold"/>
</dbReference>
<dbReference type="Pfam" id="PF08386">
    <property type="entry name" value="Abhydrolase_4"/>
    <property type="match status" value="1"/>
</dbReference>
<feature type="signal peptide" evidence="3">
    <location>
        <begin position="1"/>
        <end position="22"/>
    </location>
</feature>
<proteinExistence type="inferred from homology"/>
<keyword evidence="7" id="KW-1185">Reference proteome</keyword>
<feature type="domain" description="Peptidase S33 tripeptidyl aminopeptidase-like C-terminal" evidence="5">
    <location>
        <begin position="426"/>
        <end position="527"/>
    </location>
</feature>
<dbReference type="STRING" id="1328759.A0A5C2S948"/>
<dbReference type="EMBL" id="ML122268">
    <property type="protein sequence ID" value="RPD59757.1"/>
    <property type="molecule type" value="Genomic_DNA"/>
</dbReference>
<dbReference type="Pfam" id="PF00561">
    <property type="entry name" value="Abhydrolase_1"/>
    <property type="match status" value="1"/>
</dbReference>
<dbReference type="PANTHER" id="PTHR43248">
    <property type="entry name" value="2-SUCCINYL-6-HYDROXY-2,4-CYCLOHEXADIENE-1-CARBOXYLATE SYNTHASE"/>
    <property type="match status" value="1"/>
</dbReference>
<protein>
    <submittedName>
        <fullName evidence="6">Alpha/beta-hydrolase</fullName>
    </submittedName>
</protein>
<evidence type="ECO:0000313" key="7">
    <source>
        <dbReference type="Proteomes" id="UP000313359"/>
    </source>
</evidence>
<dbReference type="PANTHER" id="PTHR43248:SF25">
    <property type="entry name" value="AB HYDROLASE-1 DOMAIN-CONTAINING PROTEIN-RELATED"/>
    <property type="match status" value="1"/>
</dbReference>